<keyword evidence="3" id="KW-1185">Reference proteome</keyword>
<sequence>MLPDQTEGQEVMPTNMQSQFDNILVAIVDTKTALQQVIGAVSVGLGLLRPEHQKMEERMQETERSLADIRPAQEAMMQQVAELIDRVLRLEHRAEDTEGSNIRNNIRVVGLPEGRGNDQSGNRHHETTQHRSGTDVGGSATDSEADRNDPENDGLPVISP</sequence>
<dbReference type="AlphaFoldDB" id="A0AAV7PL54"/>
<name>A0AAV7PL54_PLEWA</name>
<dbReference type="Proteomes" id="UP001066276">
    <property type="component" value="Chromosome 7"/>
</dbReference>
<reference evidence="2" key="1">
    <citation type="journal article" date="2022" name="bioRxiv">
        <title>Sequencing and chromosome-scale assembly of the giantPleurodeles waltlgenome.</title>
        <authorList>
            <person name="Brown T."/>
            <person name="Elewa A."/>
            <person name="Iarovenko S."/>
            <person name="Subramanian E."/>
            <person name="Araus A.J."/>
            <person name="Petzold A."/>
            <person name="Susuki M."/>
            <person name="Suzuki K.-i.T."/>
            <person name="Hayashi T."/>
            <person name="Toyoda A."/>
            <person name="Oliveira C."/>
            <person name="Osipova E."/>
            <person name="Leigh N.D."/>
            <person name="Simon A."/>
            <person name="Yun M.H."/>
        </authorList>
    </citation>
    <scope>NUCLEOTIDE SEQUENCE</scope>
    <source>
        <strain evidence="2">20211129_DDA</strain>
        <tissue evidence="2">Liver</tissue>
    </source>
</reference>
<proteinExistence type="predicted"/>
<comment type="caution">
    <text evidence="2">The sequence shown here is derived from an EMBL/GenBank/DDBJ whole genome shotgun (WGS) entry which is preliminary data.</text>
</comment>
<accession>A0AAV7PL54</accession>
<gene>
    <name evidence="2" type="ORF">NDU88_006330</name>
</gene>
<evidence type="ECO:0000256" key="1">
    <source>
        <dbReference type="SAM" id="MobiDB-lite"/>
    </source>
</evidence>
<dbReference type="EMBL" id="JANPWB010000011">
    <property type="protein sequence ID" value="KAJ1127937.1"/>
    <property type="molecule type" value="Genomic_DNA"/>
</dbReference>
<evidence type="ECO:0000313" key="3">
    <source>
        <dbReference type="Proteomes" id="UP001066276"/>
    </source>
</evidence>
<protein>
    <submittedName>
        <fullName evidence="2">Uncharacterized protein</fullName>
    </submittedName>
</protein>
<evidence type="ECO:0000313" key="2">
    <source>
        <dbReference type="EMBL" id="KAJ1127937.1"/>
    </source>
</evidence>
<organism evidence="2 3">
    <name type="scientific">Pleurodeles waltl</name>
    <name type="common">Iberian ribbed newt</name>
    <dbReference type="NCBI Taxonomy" id="8319"/>
    <lineage>
        <taxon>Eukaryota</taxon>
        <taxon>Metazoa</taxon>
        <taxon>Chordata</taxon>
        <taxon>Craniata</taxon>
        <taxon>Vertebrata</taxon>
        <taxon>Euteleostomi</taxon>
        <taxon>Amphibia</taxon>
        <taxon>Batrachia</taxon>
        <taxon>Caudata</taxon>
        <taxon>Salamandroidea</taxon>
        <taxon>Salamandridae</taxon>
        <taxon>Pleurodelinae</taxon>
        <taxon>Pleurodeles</taxon>
    </lineage>
</organism>
<feature type="compositionally biased region" description="Basic and acidic residues" evidence="1">
    <location>
        <begin position="121"/>
        <end position="133"/>
    </location>
</feature>
<feature type="region of interest" description="Disordered" evidence="1">
    <location>
        <begin position="96"/>
        <end position="160"/>
    </location>
</feature>